<protein>
    <recommendedName>
        <fullName evidence="4">Tail specific protease domain-containing protein</fullName>
    </recommendedName>
</protein>
<dbReference type="InterPro" id="IPR052766">
    <property type="entry name" value="S41A_metabolite_peptidase"/>
</dbReference>
<organism evidence="2 3">
    <name type="scientific">Perkinsus olseni</name>
    <name type="common">Perkinsus atlanticus</name>
    <dbReference type="NCBI Taxonomy" id="32597"/>
    <lineage>
        <taxon>Eukaryota</taxon>
        <taxon>Sar</taxon>
        <taxon>Alveolata</taxon>
        <taxon>Perkinsozoa</taxon>
        <taxon>Perkinsea</taxon>
        <taxon>Perkinsida</taxon>
        <taxon>Perkinsidae</taxon>
        <taxon>Perkinsus</taxon>
    </lineage>
</organism>
<evidence type="ECO:0000256" key="1">
    <source>
        <dbReference type="SAM" id="MobiDB-lite"/>
    </source>
</evidence>
<dbReference type="Gene3D" id="3.90.226.10">
    <property type="entry name" value="2-enoyl-CoA Hydratase, Chain A, domain 1"/>
    <property type="match status" value="1"/>
</dbReference>
<gene>
    <name evidence="2" type="ORF">FOZ63_010493</name>
</gene>
<name>A0A7J6U7X5_PEROL</name>
<reference evidence="2 3" key="1">
    <citation type="submission" date="2020-04" db="EMBL/GenBank/DDBJ databases">
        <title>Perkinsus olseni comparative genomics.</title>
        <authorList>
            <person name="Bogema D.R."/>
        </authorList>
    </citation>
    <scope>NUCLEOTIDE SEQUENCE [LARGE SCALE GENOMIC DNA]</scope>
    <source>
        <strain evidence="2 3">ATCC PRA-207</strain>
    </source>
</reference>
<proteinExistence type="predicted"/>
<feature type="non-terminal residue" evidence="2">
    <location>
        <position position="1019"/>
    </location>
</feature>
<evidence type="ECO:0000313" key="2">
    <source>
        <dbReference type="EMBL" id="KAF4752856.1"/>
    </source>
</evidence>
<dbReference type="InterPro" id="IPR029045">
    <property type="entry name" value="ClpP/crotonase-like_dom_sf"/>
</dbReference>
<comment type="caution">
    <text evidence="2">The sequence shown here is derived from an EMBL/GenBank/DDBJ whole genome shotgun (WGS) entry which is preliminary data.</text>
</comment>
<dbReference type="EMBL" id="JABANO010005802">
    <property type="protein sequence ID" value="KAF4752856.1"/>
    <property type="molecule type" value="Genomic_DNA"/>
</dbReference>
<evidence type="ECO:0008006" key="4">
    <source>
        <dbReference type="Google" id="ProtNLM"/>
    </source>
</evidence>
<accession>A0A7J6U7X5</accession>
<evidence type="ECO:0000313" key="3">
    <source>
        <dbReference type="Proteomes" id="UP000553632"/>
    </source>
</evidence>
<keyword evidence="3" id="KW-1185">Reference proteome</keyword>
<dbReference type="PANTHER" id="PTHR37049:SF4">
    <property type="entry name" value="RHODANESE DOMAIN-CONTAINING PROTEIN"/>
    <property type="match status" value="1"/>
</dbReference>
<feature type="region of interest" description="Disordered" evidence="1">
    <location>
        <begin position="1"/>
        <end position="25"/>
    </location>
</feature>
<dbReference type="SUPFAM" id="SSF52096">
    <property type="entry name" value="ClpP/crotonase"/>
    <property type="match status" value="1"/>
</dbReference>
<sequence>DPLRGGATPLGGAGPSSNVGKSAAKLSPAAPAAPAGIAAAKTAPRPPPPPPGVGVASYYIMNAIDNGVYSLTLLLSFLLLGCGPSDNTGILASDRPWDLPLVERLLRELSRMFRGGGVGVGGHDYCADLNDKSVIAGGMDSTGLANVRWGSGEDVIKCLNTLTITRHDALFTLHNLRYGVAEGYSFTAIAKDSQKTQQSNECGFGIHDVKVDLVGFLDDKIRQFTDGLGDKTAEGRQGFLEGKIPALQFHGEIMDEFNKLNDAHTLYISPLDMFTWTLPICFDTGLLGDRQVLWLCNLHMEVVYTELYGRATTQGSSGDEIIEIDGMNVIEWLKFMVSNDGPLKGFYSDRNQRINQAFFVSDSIQIPLSYRSPPKKQYIDITLSNGQKARVNWLVRFLDYSPSLEGRGVSKGLSWRTYNALVNLNEKFDYVLDIERNLLHRDMASIWNVTSSSGDVEMDKAITPIVHTLNTIRAKQQLPAAAAAESIQVAGGELLNIRLNDKYFHRSSRRAGNEASLAGRRRRRPQSAAGAFWNYNGPIRWKIDGDVAVVVIPTFLIQPDQPATSAASNDEFLYLPVLFEVQRAARSRNVTRILLDLSANSGGYVISSMAALWHFVDSPQDICQPQSKHMTQHWQLGVQSFASHWNESVAAGIKSAGEEELGSMPFLREKFNDLRILYKYASHIIPAFGDFSSELRWIDDTLEGLENLSLKERRYAVERILMNREFIHGDHAEEISPPGGWYPFLPHELLASSPSSGKSADQLSEYTHPRRLRWGPQYSEYSIQGDWTFCREEVLPRMAEIQRRIDPEWQRGYWSKIAILTDGGCGSACSMFAMGLQLYGKATAYTFGGLAHHPMTVSAFTGGNVENYARVWPKINLAAHLGHWATFGQAKWSLLNDLDWVNFATAFPTRATATFNWNMAFHRALGHHALPIQWYVIPSHRHIHSWPRDSTTRQDIYEEIASRDWQADLNNPQYPHLGYCRTHGATPEVDDVAKAAVERYFWPPPPPPPVAPSRLLRRH</sequence>
<dbReference type="PANTHER" id="PTHR37049">
    <property type="entry name" value="PEPTIDASE S41 FAMILY PROTEIN"/>
    <property type="match status" value="1"/>
</dbReference>
<dbReference type="Proteomes" id="UP000553632">
    <property type="component" value="Unassembled WGS sequence"/>
</dbReference>
<dbReference type="AlphaFoldDB" id="A0A7J6U7X5"/>